<reference evidence="4 5" key="1">
    <citation type="submission" date="2017-07" db="EMBL/GenBank/DDBJ databases">
        <title>Lactobacillus curvatus MRS6 whole genome.</title>
        <authorList>
            <person name="Jans C."/>
            <person name="Lagler S."/>
            <person name="Lacroix C."/>
            <person name="Meile L."/>
            <person name="Stevens M.J.A."/>
        </authorList>
    </citation>
    <scope>NUCLEOTIDE SEQUENCE [LARGE SCALE GENOMIC DNA]</scope>
    <source>
        <strain evidence="4 5">MRS6</strain>
    </source>
</reference>
<dbReference type="SUPFAM" id="SSF46785">
    <property type="entry name" value="Winged helix' DNA-binding domain"/>
    <property type="match status" value="1"/>
</dbReference>
<dbReference type="Pfam" id="PF13280">
    <property type="entry name" value="WYL"/>
    <property type="match status" value="1"/>
</dbReference>
<dbReference type="InterPro" id="IPR051534">
    <property type="entry name" value="CBASS_pafABC_assoc_protein"/>
</dbReference>
<dbReference type="PIRSF" id="PIRSF016838">
    <property type="entry name" value="PafC"/>
    <property type="match status" value="1"/>
</dbReference>
<sequence length="298" mass="34580">MSTNRLFGITYYLLNNKKTTTIELANHFEVSSRTICRDINTLSSLGIPVYTKPGRSGGIYLLDSFILSNIFLSKEEQSNLLLLLKGIRQFNPGLNDQSFAKLKALFNNSFDDWLEIDFTTWSQSDTPDDKFKLIKTSIIEKTQIEFEYISKNGQQRRLCCPYKLIFKSQAWYLQAFDLNKKAFRFFKINRISGIKLTAQSFSAIEVPEVSKITLERKTTVIELMFQKEVLYRVYDEFEHKAIIVNDDGSAFVKAEVPIEPWLAQYLLSFGKSIKVLSPNWLKQEMKKELMDLYSNLSE</sequence>
<name>A0AAC9UQA8_LATCU</name>
<dbReference type="PROSITE" id="PS52050">
    <property type="entry name" value="WYL"/>
    <property type="match status" value="1"/>
</dbReference>
<feature type="domain" description="WCX" evidence="3">
    <location>
        <begin position="221"/>
        <end position="291"/>
    </location>
</feature>
<dbReference type="RefSeq" id="WP_089557092.1">
    <property type="nucleotide sequence ID" value="NZ_CP022474.1"/>
</dbReference>
<dbReference type="PANTHER" id="PTHR34580">
    <property type="match status" value="1"/>
</dbReference>
<dbReference type="Pfam" id="PF08279">
    <property type="entry name" value="HTH_11"/>
    <property type="match status" value="1"/>
</dbReference>
<dbReference type="InterPro" id="IPR036390">
    <property type="entry name" value="WH_DNA-bd_sf"/>
</dbReference>
<organism evidence="4 5">
    <name type="scientific">Latilactobacillus curvatus</name>
    <name type="common">Lactobacillus curvatus</name>
    <dbReference type="NCBI Taxonomy" id="28038"/>
    <lineage>
        <taxon>Bacteria</taxon>
        <taxon>Bacillati</taxon>
        <taxon>Bacillota</taxon>
        <taxon>Bacilli</taxon>
        <taxon>Lactobacillales</taxon>
        <taxon>Lactobacillaceae</taxon>
        <taxon>Latilactobacillus</taxon>
    </lineage>
</organism>
<dbReference type="InterPro" id="IPR057727">
    <property type="entry name" value="WCX_dom"/>
</dbReference>
<dbReference type="Gene3D" id="1.10.10.10">
    <property type="entry name" value="Winged helix-like DNA-binding domain superfamily/Winged helix DNA-binding domain"/>
    <property type="match status" value="1"/>
</dbReference>
<dbReference type="AlphaFoldDB" id="A0AAC9UQA8"/>
<proteinExistence type="predicted"/>
<evidence type="ECO:0000259" key="1">
    <source>
        <dbReference type="Pfam" id="PF08279"/>
    </source>
</evidence>
<accession>A0AAC9UQA8</accession>
<dbReference type="Pfam" id="PF25583">
    <property type="entry name" value="WCX"/>
    <property type="match status" value="1"/>
</dbReference>
<protein>
    <submittedName>
        <fullName evidence="4">Transcriptional regulator</fullName>
    </submittedName>
</protein>
<dbReference type="PANTHER" id="PTHR34580:SF1">
    <property type="entry name" value="PROTEIN PAFC"/>
    <property type="match status" value="1"/>
</dbReference>
<dbReference type="InterPro" id="IPR026881">
    <property type="entry name" value="WYL_dom"/>
</dbReference>
<dbReference type="InterPro" id="IPR013196">
    <property type="entry name" value="HTH_11"/>
</dbReference>
<evidence type="ECO:0000259" key="2">
    <source>
        <dbReference type="Pfam" id="PF13280"/>
    </source>
</evidence>
<feature type="domain" description="WYL" evidence="2">
    <location>
        <begin position="130"/>
        <end position="195"/>
    </location>
</feature>
<evidence type="ECO:0000313" key="4">
    <source>
        <dbReference type="EMBL" id="ASN60762.1"/>
    </source>
</evidence>
<dbReference type="Proteomes" id="UP000199749">
    <property type="component" value="Chromosome"/>
</dbReference>
<dbReference type="InterPro" id="IPR028349">
    <property type="entry name" value="PafC-like"/>
</dbReference>
<feature type="domain" description="Helix-turn-helix type 11" evidence="1">
    <location>
        <begin position="5"/>
        <end position="58"/>
    </location>
</feature>
<dbReference type="EMBL" id="CP022474">
    <property type="protein sequence ID" value="ASN60762.1"/>
    <property type="molecule type" value="Genomic_DNA"/>
</dbReference>
<gene>
    <name evidence="4" type="ORF">CG419_09115</name>
</gene>
<evidence type="ECO:0000259" key="3">
    <source>
        <dbReference type="Pfam" id="PF25583"/>
    </source>
</evidence>
<evidence type="ECO:0000313" key="5">
    <source>
        <dbReference type="Proteomes" id="UP000199749"/>
    </source>
</evidence>
<dbReference type="InterPro" id="IPR036388">
    <property type="entry name" value="WH-like_DNA-bd_sf"/>
</dbReference>